<dbReference type="Proteomes" id="UP000316298">
    <property type="component" value="Unassembled WGS sequence"/>
</dbReference>
<name>A0A542ES98_9ACTN</name>
<dbReference type="EMBL" id="VFMM01000001">
    <property type="protein sequence ID" value="TQJ18046.1"/>
    <property type="molecule type" value="Genomic_DNA"/>
</dbReference>
<dbReference type="AlphaFoldDB" id="A0A542ES98"/>
<dbReference type="RefSeq" id="WP_141854937.1">
    <property type="nucleotide sequence ID" value="NZ_BAAAKA010000017.1"/>
</dbReference>
<organism evidence="1 2">
    <name type="scientific">Kribbella jejuensis</name>
    <dbReference type="NCBI Taxonomy" id="236068"/>
    <lineage>
        <taxon>Bacteria</taxon>
        <taxon>Bacillati</taxon>
        <taxon>Actinomycetota</taxon>
        <taxon>Actinomycetes</taxon>
        <taxon>Propionibacteriales</taxon>
        <taxon>Kribbellaceae</taxon>
        <taxon>Kribbella</taxon>
    </lineage>
</organism>
<dbReference type="OrthoDB" id="3824396at2"/>
<sequence length="168" mass="19504">MPEEAVTTLRAELERFDRVEEGFALLEVFLEVARPQLGAVVLDPVGLRLPENMTADRAVVQKLIDEIEEEPVGRARVVERGFEMDDEQARWDYVRLAYSSNQATVWSRRQRTTYFEVAARQKATYWLPDSLKAEYFDALRGRGWAIPEDWLTAVAKRPKPWWKRGGFS</sequence>
<evidence type="ECO:0000313" key="1">
    <source>
        <dbReference type="EMBL" id="TQJ18046.1"/>
    </source>
</evidence>
<gene>
    <name evidence="1" type="ORF">FB475_2178</name>
</gene>
<keyword evidence="2" id="KW-1185">Reference proteome</keyword>
<comment type="caution">
    <text evidence="1">The sequence shown here is derived from an EMBL/GenBank/DDBJ whole genome shotgun (WGS) entry which is preliminary data.</text>
</comment>
<proteinExistence type="predicted"/>
<reference evidence="1 2" key="1">
    <citation type="submission" date="2019-06" db="EMBL/GenBank/DDBJ databases">
        <title>Sequencing the genomes of 1000 actinobacteria strains.</title>
        <authorList>
            <person name="Klenk H.-P."/>
        </authorList>
    </citation>
    <scope>NUCLEOTIDE SEQUENCE [LARGE SCALE GENOMIC DNA]</scope>
    <source>
        <strain evidence="1 2">DSM 17305</strain>
    </source>
</reference>
<accession>A0A542ES98</accession>
<evidence type="ECO:0000313" key="2">
    <source>
        <dbReference type="Proteomes" id="UP000316298"/>
    </source>
</evidence>
<protein>
    <submittedName>
        <fullName evidence="1">Uncharacterized protein</fullName>
    </submittedName>
</protein>